<dbReference type="AlphaFoldDB" id="A0A6B9QRM5"/>
<keyword evidence="3" id="KW-0539">Nucleus</keyword>
<dbReference type="GO" id="GO:0006355">
    <property type="term" value="P:regulation of DNA-templated transcription"/>
    <property type="evidence" value="ECO:0007669"/>
    <property type="project" value="InterPro"/>
</dbReference>
<feature type="coiled-coil region" evidence="4">
    <location>
        <begin position="295"/>
        <end position="322"/>
    </location>
</feature>
<dbReference type="PANTHER" id="PTHR22715">
    <property type="entry name" value="TRANSFORMING GROWTH FACTOR BETA REGULATED GENE 1"/>
    <property type="match status" value="1"/>
</dbReference>
<protein>
    <submittedName>
        <fullName evidence="7">Putative transforming growth factor beta regulator 1 isoform X1</fullName>
    </submittedName>
</protein>
<feature type="region of interest" description="Disordered" evidence="5">
    <location>
        <begin position="337"/>
        <end position="383"/>
    </location>
</feature>
<dbReference type="EMBL" id="MN475917">
    <property type="protein sequence ID" value="QHG11580.1"/>
    <property type="molecule type" value="mRNA"/>
</dbReference>
<comment type="subcellular location">
    <subcellularLocation>
        <location evidence="1">Nucleus</location>
    </subcellularLocation>
</comment>
<dbReference type="PROSITE" id="PS51542">
    <property type="entry name" value="FYRN"/>
    <property type="match status" value="1"/>
</dbReference>
<dbReference type="PROSITE" id="PS51543">
    <property type="entry name" value="FYRC"/>
    <property type="match status" value="1"/>
</dbReference>
<evidence type="ECO:0000256" key="3">
    <source>
        <dbReference type="ARBA" id="ARBA00023242"/>
    </source>
</evidence>
<evidence type="ECO:0000256" key="5">
    <source>
        <dbReference type="SAM" id="MobiDB-lite"/>
    </source>
</evidence>
<accession>A0A6B9QRM5</accession>
<feature type="compositionally biased region" description="Basic and acidic residues" evidence="5">
    <location>
        <begin position="344"/>
        <end position="358"/>
    </location>
</feature>
<feature type="compositionally biased region" description="Basic residues" evidence="5">
    <location>
        <begin position="359"/>
        <end position="374"/>
    </location>
</feature>
<keyword evidence="4" id="KW-0175">Coiled coil</keyword>
<evidence type="ECO:0000256" key="4">
    <source>
        <dbReference type="SAM" id="Coils"/>
    </source>
</evidence>
<dbReference type="PANTHER" id="PTHR22715:SF0">
    <property type="entry name" value="TRANSFORMING GROWTH FACTOR BETA REGULATOR 1"/>
    <property type="match status" value="1"/>
</dbReference>
<dbReference type="SMART" id="SM00542">
    <property type="entry name" value="FYRC"/>
    <property type="match status" value="1"/>
</dbReference>
<feature type="compositionally biased region" description="Low complexity" evidence="5">
    <location>
        <begin position="626"/>
        <end position="638"/>
    </location>
</feature>
<dbReference type="GO" id="GO:0005634">
    <property type="term" value="C:nucleus"/>
    <property type="evidence" value="ECO:0007669"/>
    <property type="project" value="UniProtKB-SubCell"/>
</dbReference>
<feature type="compositionally biased region" description="Polar residues" evidence="5">
    <location>
        <begin position="256"/>
        <end position="269"/>
    </location>
</feature>
<evidence type="ECO:0000259" key="6">
    <source>
        <dbReference type="PROSITE" id="PS51913"/>
    </source>
</evidence>
<evidence type="ECO:0000256" key="2">
    <source>
        <dbReference type="ARBA" id="ARBA00023163"/>
    </source>
</evidence>
<reference evidence="7" key="1">
    <citation type="submission" date="2019-09" db="EMBL/GenBank/DDBJ databases">
        <authorList>
            <person name="Wang X."/>
            <person name="Wang Z."/>
            <person name="Hu Z."/>
        </authorList>
    </citation>
    <scope>NUCLEOTIDE SEQUENCE</scope>
</reference>
<dbReference type="Pfam" id="PF05964">
    <property type="entry name" value="FYRN"/>
    <property type="match status" value="1"/>
</dbReference>
<dbReference type="InterPro" id="IPR056515">
    <property type="entry name" value="INO80E_N"/>
</dbReference>
<feature type="region of interest" description="Disordered" evidence="5">
    <location>
        <begin position="626"/>
        <end position="650"/>
    </location>
</feature>
<dbReference type="SMART" id="SM00541">
    <property type="entry name" value="FYRN"/>
    <property type="match status" value="1"/>
</dbReference>
<feature type="region of interest" description="Disordered" evidence="5">
    <location>
        <begin position="256"/>
        <end position="277"/>
    </location>
</feature>
<evidence type="ECO:0000313" key="7">
    <source>
        <dbReference type="EMBL" id="QHG11580.1"/>
    </source>
</evidence>
<dbReference type="GO" id="GO:0051726">
    <property type="term" value="P:regulation of cell cycle"/>
    <property type="evidence" value="ECO:0007669"/>
    <property type="project" value="TreeGrafter"/>
</dbReference>
<organism evidence="7">
    <name type="scientific">Stichopus japonicus</name>
    <name type="common">Sea cucumber</name>
    <dbReference type="NCBI Taxonomy" id="307972"/>
    <lineage>
        <taxon>Eukaryota</taxon>
        <taxon>Metazoa</taxon>
        <taxon>Echinodermata</taxon>
        <taxon>Eleutherozoa</taxon>
        <taxon>Echinozoa</taxon>
        <taxon>Holothuroidea</taxon>
        <taxon>Aspidochirotacea</taxon>
        <taxon>Aspidochirotida</taxon>
        <taxon>Stichopodidae</taxon>
        <taxon>Apostichopus</taxon>
    </lineage>
</organism>
<dbReference type="Pfam" id="PF05965">
    <property type="entry name" value="FYRC"/>
    <property type="match status" value="1"/>
</dbReference>
<dbReference type="InterPro" id="IPR040092">
    <property type="entry name" value="TBRG1"/>
</dbReference>
<feature type="domain" description="HTH HARE-type" evidence="6">
    <location>
        <begin position="173"/>
        <end position="241"/>
    </location>
</feature>
<dbReference type="InterPro" id="IPR003889">
    <property type="entry name" value="FYrich_C"/>
</dbReference>
<name>A0A6B9QRM5_STIJA</name>
<dbReference type="InterPro" id="IPR003888">
    <property type="entry name" value="FYrich_N"/>
</dbReference>
<dbReference type="PROSITE" id="PS51913">
    <property type="entry name" value="HTH_HARE"/>
    <property type="match status" value="1"/>
</dbReference>
<dbReference type="InterPro" id="IPR007759">
    <property type="entry name" value="Asxl_HARE-HTH"/>
</dbReference>
<evidence type="ECO:0000256" key="1">
    <source>
        <dbReference type="ARBA" id="ARBA00004123"/>
    </source>
</evidence>
<feature type="compositionally biased region" description="Low complexity" evidence="5">
    <location>
        <begin position="10"/>
        <end position="25"/>
    </location>
</feature>
<feature type="region of interest" description="Disordered" evidence="5">
    <location>
        <begin position="1"/>
        <end position="34"/>
    </location>
</feature>
<keyword evidence="2" id="KW-0804">Transcription</keyword>
<dbReference type="Gene3D" id="3.30.160.360">
    <property type="match status" value="1"/>
</dbReference>
<proteinExistence type="evidence at transcript level"/>
<dbReference type="Pfam" id="PF24237">
    <property type="entry name" value="INO80E"/>
    <property type="match status" value="1"/>
</dbReference>
<sequence length="650" mass="73665">MADTPNAYHTPTTTMSVVPPSTMSPQSHPPPSPAERFVQALGHDYNAIPVSNHYPRDLGPRPVTTHSPFTLPLSLLPNSIRLQNFPGVPAGMMELRSPMGHQPTTFMPTHPNFQLPFQALSPTMVPMESPSPTPLSPGFMYNSVPGFSPQFHPASSVGVSQRKVPEVKEKSGVGWLDAAQRILEASNGPLHIDEIRKRILDLDILRSNTRSSLESVLSKDLHRGSKRFRKVKGQVYRLVTPEELTAQVKRQIAMTSTNARNSSQSLVQEQRSRKQKHKRNYLYMRRVAKQLVFENGALADTLAQSEKKLARAKTERRFLLNRLLSYMAMMKDMSLLEVKKTRKPEREVERRQEKDSKKRKERNKHRHKRNKKVKGNTNPVEMEPPRRKLQTLSMTKHYMLPIPLNSTNGEPIFPIVLSNLRVHNLGLVKFDRPRYHDKSHIYTLGFSSERLYAHYQDPSKSMWYICKILDGGPTPVFQISGEGEEAQIFQGENINICHQKLMEAVNRASGKRMVDDTRGSGAEFFGISNPTICNLIQNLANAEKCPGYKMMQFETCPEKDRKKLRLWCAEDPRIDYDALQRSQEGYTKRIDLGGSSSRLAMTDSERLRFILNRTSTSHLQSSTVASSVSSVDDLSTQDGDADTTDHIDVT</sequence>